<accession>A0A439D3E4</accession>
<feature type="transmembrane region" description="Helical" evidence="1">
    <location>
        <begin position="468"/>
        <end position="490"/>
    </location>
</feature>
<gene>
    <name evidence="2" type="ORF">EKO27_g6303</name>
</gene>
<dbReference type="STRING" id="363999.A0A439D3E4"/>
<organism evidence="2 3">
    <name type="scientific">Xylaria grammica</name>
    <dbReference type="NCBI Taxonomy" id="363999"/>
    <lineage>
        <taxon>Eukaryota</taxon>
        <taxon>Fungi</taxon>
        <taxon>Dikarya</taxon>
        <taxon>Ascomycota</taxon>
        <taxon>Pezizomycotina</taxon>
        <taxon>Sordariomycetes</taxon>
        <taxon>Xylariomycetidae</taxon>
        <taxon>Xylariales</taxon>
        <taxon>Xylariaceae</taxon>
        <taxon>Xylaria</taxon>
    </lineage>
</organism>
<keyword evidence="1" id="KW-0472">Membrane</keyword>
<proteinExistence type="predicted"/>
<evidence type="ECO:0000313" key="3">
    <source>
        <dbReference type="Proteomes" id="UP000286045"/>
    </source>
</evidence>
<name>A0A439D3E4_9PEZI</name>
<protein>
    <submittedName>
        <fullName evidence="2">Uncharacterized protein</fullName>
    </submittedName>
</protein>
<dbReference type="EMBL" id="RYZI01000183">
    <property type="protein sequence ID" value="RWA08807.1"/>
    <property type="molecule type" value="Genomic_DNA"/>
</dbReference>
<keyword evidence="3" id="KW-1185">Reference proteome</keyword>
<keyword evidence="1" id="KW-1133">Transmembrane helix</keyword>
<evidence type="ECO:0000313" key="2">
    <source>
        <dbReference type="EMBL" id="RWA08807.1"/>
    </source>
</evidence>
<dbReference type="Proteomes" id="UP000286045">
    <property type="component" value="Unassembled WGS sequence"/>
</dbReference>
<reference evidence="2 3" key="1">
    <citation type="submission" date="2018-12" db="EMBL/GenBank/DDBJ databases">
        <title>Draft genome sequence of Xylaria grammica IHI A82.</title>
        <authorList>
            <person name="Buettner E."/>
            <person name="Kellner H."/>
        </authorList>
    </citation>
    <scope>NUCLEOTIDE SEQUENCE [LARGE SCALE GENOMIC DNA]</scope>
    <source>
        <strain evidence="2 3">IHI A82</strain>
    </source>
</reference>
<evidence type="ECO:0000256" key="1">
    <source>
        <dbReference type="SAM" id="Phobius"/>
    </source>
</evidence>
<comment type="caution">
    <text evidence="2">The sequence shown here is derived from an EMBL/GenBank/DDBJ whole genome shotgun (WGS) entry which is preliminary data.</text>
</comment>
<dbReference type="AlphaFoldDB" id="A0A439D3E4"/>
<sequence length="571" mass="62071">MTDGSREKTLLLAASYGPTIFPIIFAAIVGRTLKSLATWDLQRGTTIGRVEQFLGSNTIVGSIVTQFELRTYGPIALSIIALWALSPLGSQATLRIAYIETRAVESQHEITLMNHDSAYLVGEGLSGTQSVLSKSLFSSSLVSTKVRSGLTQDAWGGLRIPMIEAFDNHSSGDWIDLSANPSASVFSSLVGMQYSPVLPPGMTSFTVNTSYLSLDCPVFTQYPRDQNLGYIKTNFSDPQTAPALQNKENYWYSSSVTDVTGQSVVPNGFQIAVSACLGGCAALSPGDIRRPREARRVVWESISESGTDHIDCSIHTTYVDVNYTCPTVSDCHATGVRLSARQPQPSIFATKYNKEPAELNDPWNAHNFTRLDRTILRNIDGTDAEILIQLLAGYFPLQGSSDTNPIIGYLISPNESYTPPMPYFWPVGIDPQVSLGVEAVGSPDQHFNLLSTTATTKVEKKFFVCNKVWFGAVFIISTIVLMVAAAGAILRRLTVVPDVLGTLSVATLDNRCERLAKSGSMLGGLERARYLKEVGIKLGDVEPSLPVGRIALAAPLCDVTVDNVESWREYE</sequence>
<keyword evidence="1" id="KW-0812">Transmembrane</keyword>